<comment type="similarity">
    <text evidence="2">In the N-terminal section; belongs to the ubiquitin family.</text>
</comment>
<comment type="similarity">
    <text evidence="3">In the C-terminal section; belongs to the eukaryotic ribosomal protein eS31 family.</text>
</comment>
<evidence type="ECO:0000259" key="10">
    <source>
        <dbReference type="PROSITE" id="PS50053"/>
    </source>
</evidence>
<dbReference type="SUPFAM" id="SSF54236">
    <property type="entry name" value="Ubiquitin-like"/>
    <property type="match status" value="1"/>
</dbReference>
<keyword evidence="12" id="KW-1185">Reference proteome</keyword>
<sequence>MRIFVNLPSQQTLTLAATPSDTIADLKSAIQSRGGPISISDPANEQYYQLIHCSKLLDDDSRTLAEYRIRNKFATVDLLPRLLGGGGGKKRKKKVFSTPKKEKKDKEKEKLPVLKLYKVVGGGEDEDSPGVLERLRKECPKCGPGNFMADHGDRVSCGKCGLSFARHQPPTPQPAAREDAEEEGKEFCRS</sequence>
<name>A0AAV2F1L0_9ROSI</name>
<proteinExistence type="inferred from homology"/>
<evidence type="ECO:0000256" key="9">
    <source>
        <dbReference type="SAM" id="MobiDB-lite"/>
    </source>
</evidence>
<keyword evidence="7" id="KW-0687">Ribonucleoprotein</keyword>
<dbReference type="AlphaFoldDB" id="A0AAV2F1L0"/>
<organism evidence="11 12">
    <name type="scientific">Linum trigynum</name>
    <dbReference type="NCBI Taxonomy" id="586398"/>
    <lineage>
        <taxon>Eukaryota</taxon>
        <taxon>Viridiplantae</taxon>
        <taxon>Streptophyta</taxon>
        <taxon>Embryophyta</taxon>
        <taxon>Tracheophyta</taxon>
        <taxon>Spermatophyta</taxon>
        <taxon>Magnoliopsida</taxon>
        <taxon>eudicotyledons</taxon>
        <taxon>Gunneridae</taxon>
        <taxon>Pentapetalae</taxon>
        <taxon>rosids</taxon>
        <taxon>fabids</taxon>
        <taxon>Malpighiales</taxon>
        <taxon>Linaceae</taxon>
        <taxon>Linum</taxon>
    </lineage>
</organism>
<evidence type="ECO:0000256" key="3">
    <source>
        <dbReference type="ARBA" id="ARBA00009891"/>
    </source>
</evidence>
<gene>
    <name evidence="11" type="ORF">LTRI10_LOCUS32454</name>
</gene>
<dbReference type="GO" id="GO:0003735">
    <property type="term" value="F:structural constituent of ribosome"/>
    <property type="evidence" value="ECO:0007669"/>
    <property type="project" value="InterPro"/>
</dbReference>
<comment type="subunit">
    <text evidence="8">Part of the 40S ribosomal subunit.</text>
</comment>
<evidence type="ECO:0000256" key="6">
    <source>
        <dbReference type="ARBA" id="ARBA00022980"/>
    </source>
</evidence>
<dbReference type="InterPro" id="IPR038582">
    <property type="entry name" value="Ribosomal_eS31_euk-type_sf"/>
</dbReference>
<evidence type="ECO:0000256" key="4">
    <source>
        <dbReference type="ARBA" id="ARBA00022499"/>
    </source>
</evidence>
<dbReference type="GO" id="GO:1990904">
    <property type="term" value="C:ribonucleoprotein complex"/>
    <property type="evidence" value="ECO:0007669"/>
    <property type="project" value="UniProtKB-KW"/>
</dbReference>
<dbReference type="Pfam" id="PF00240">
    <property type="entry name" value="ubiquitin"/>
    <property type="match status" value="1"/>
</dbReference>
<evidence type="ECO:0000313" key="11">
    <source>
        <dbReference type="EMBL" id="CAL1391763.1"/>
    </source>
</evidence>
<dbReference type="Proteomes" id="UP001497516">
    <property type="component" value="Chromosome 6"/>
</dbReference>
<evidence type="ECO:0000256" key="7">
    <source>
        <dbReference type="ARBA" id="ARBA00023274"/>
    </source>
</evidence>
<evidence type="ECO:0000313" key="12">
    <source>
        <dbReference type="Proteomes" id="UP001497516"/>
    </source>
</evidence>
<evidence type="ECO:0000256" key="5">
    <source>
        <dbReference type="ARBA" id="ARBA00022833"/>
    </source>
</evidence>
<feature type="domain" description="Ubiquitin-like" evidence="10">
    <location>
        <begin position="1"/>
        <end position="71"/>
    </location>
</feature>
<keyword evidence="5" id="KW-0862">Zinc</keyword>
<reference evidence="11 12" key="1">
    <citation type="submission" date="2024-04" db="EMBL/GenBank/DDBJ databases">
        <authorList>
            <person name="Fracassetti M."/>
        </authorList>
    </citation>
    <scope>NUCLEOTIDE SEQUENCE [LARGE SCALE GENOMIC DNA]</scope>
</reference>
<dbReference type="Pfam" id="PF01599">
    <property type="entry name" value="Ribosomal_S27"/>
    <property type="match status" value="1"/>
</dbReference>
<dbReference type="EMBL" id="OZ034819">
    <property type="protein sequence ID" value="CAL1391763.1"/>
    <property type="molecule type" value="Genomic_DNA"/>
</dbReference>
<dbReference type="PROSITE" id="PS50053">
    <property type="entry name" value="UBIQUITIN_2"/>
    <property type="match status" value="1"/>
</dbReference>
<keyword evidence="6" id="KW-0689">Ribosomal protein</keyword>
<dbReference type="GO" id="GO:0005840">
    <property type="term" value="C:ribosome"/>
    <property type="evidence" value="ECO:0007669"/>
    <property type="project" value="UniProtKB-KW"/>
</dbReference>
<dbReference type="CDD" id="cd17039">
    <property type="entry name" value="Ubl_ubiquitin_like"/>
    <property type="match status" value="1"/>
</dbReference>
<dbReference type="SMART" id="SM01402">
    <property type="entry name" value="Ribosomal_S27"/>
    <property type="match status" value="1"/>
</dbReference>
<dbReference type="Gene3D" id="6.20.50.150">
    <property type="match status" value="1"/>
</dbReference>
<feature type="region of interest" description="Disordered" evidence="9">
    <location>
        <begin position="166"/>
        <end position="190"/>
    </location>
</feature>
<evidence type="ECO:0000256" key="8">
    <source>
        <dbReference type="ARBA" id="ARBA00035123"/>
    </source>
</evidence>
<feature type="region of interest" description="Disordered" evidence="9">
    <location>
        <begin position="85"/>
        <end position="108"/>
    </location>
</feature>
<evidence type="ECO:0000256" key="1">
    <source>
        <dbReference type="ARBA" id="ARBA00002225"/>
    </source>
</evidence>
<feature type="compositionally biased region" description="Basic and acidic residues" evidence="9">
    <location>
        <begin position="99"/>
        <end position="108"/>
    </location>
</feature>
<dbReference type="InterPro" id="IPR029071">
    <property type="entry name" value="Ubiquitin-like_domsf"/>
</dbReference>
<dbReference type="GO" id="GO:0006412">
    <property type="term" value="P:translation"/>
    <property type="evidence" value="ECO:0007669"/>
    <property type="project" value="InterPro"/>
</dbReference>
<dbReference type="InterPro" id="IPR002906">
    <property type="entry name" value="Ribosomal_eS31"/>
</dbReference>
<dbReference type="Gene3D" id="3.10.20.90">
    <property type="entry name" value="Phosphatidylinositol 3-kinase Catalytic Subunit, Chain A, domain 1"/>
    <property type="match status" value="1"/>
</dbReference>
<comment type="function">
    <text evidence="1">Component of the 40S subunit of the ribosome.</text>
</comment>
<keyword evidence="4" id="KW-1017">Isopeptide bond</keyword>
<dbReference type="SUPFAM" id="SSF57829">
    <property type="entry name" value="Zn-binding ribosomal proteins"/>
    <property type="match status" value="1"/>
</dbReference>
<dbReference type="SMART" id="SM00213">
    <property type="entry name" value="UBQ"/>
    <property type="match status" value="1"/>
</dbReference>
<accession>A0AAV2F1L0</accession>
<protein>
    <recommendedName>
        <fullName evidence="10">Ubiquitin-like domain-containing protein</fullName>
    </recommendedName>
</protein>
<dbReference type="InterPro" id="IPR011332">
    <property type="entry name" value="Ribosomal_zn-bd"/>
</dbReference>
<evidence type="ECO:0000256" key="2">
    <source>
        <dbReference type="ARBA" id="ARBA00008373"/>
    </source>
</evidence>
<dbReference type="InterPro" id="IPR000626">
    <property type="entry name" value="Ubiquitin-like_dom"/>
</dbReference>